<feature type="region of interest" description="Disordered" evidence="4">
    <location>
        <begin position="276"/>
        <end position="308"/>
    </location>
</feature>
<feature type="region of interest" description="Disordered" evidence="4">
    <location>
        <begin position="1354"/>
        <end position="1377"/>
    </location>
</feature>
<feature type="compositionally biased region" description="Low complexity" evidence="4">
    <location>
        <begin position="231"/>
        <end position="242"/>
    </location>
</feature>
<feature type="region of interest" description="Disordered" evidence="4">
    <location>
        <begin position="224"/>
        <end position="252"/>
    </location>
</feature>
<feature type="region of interest" description="Disordered" evidence="4">
    <location>
        <begin position="678"/>
        <end position="701"/>
    </location>
</feature>
<dbReference type="GO" id="GO:0005882">
    <property type="term" value="C:intermediate filament"/>
    <property type="evidence" value="ECO:0007669"/>
    <property type="project" value="UniProtKB-KW"/>
</dbReference>
<feature type="compositionally biased region" description="Low complexity" evidence="4">
    <location>
        <begin position="458"/>
        <end position="468"/>
    </location>
</feature>
<dbReference type="GO" id="GO:0051664">
    <property type="term" value="P:nuclear pore localization"/>
    <property type="evidence" value="ECO:0007669"/>
    <property type="project" value="TreeGrafter"/>
</dbReference>
<dbReference type="GO" id="GO:0005652">
    <property type="term" value="C:nuclear lamina"/>
    <property type="evidence" value="ECO:0007669"/>
    <property type="project" value="TreeGrafter"/>
</dbReference>
<evidence type="ECO:0000313" key="8">
    <source>
        <dbReference type="Proteomes" id="UP000218231"/>
    </source>
</evidence>
<dbReference type="InterPro" id="IPR039008">
    <property type="entry name" value="IF_rod_dom"/>
</dbReference>
<keyword evidence="2 3" id="KW-0175">Coiled coil</keyword>
<dbReference type="SUPFAM" id="SSF64593">
    <property type="entry name" value="Intermediate filament protein, coiled coil region"/>
    <property type="match status" value="2"/>
</dbReference>
<accession>A0A2A2K420</accession>
<feature type="compositionally biased region" description="Basic and acidic residues" evidence="4">
    <location>
        <begin position="277"/>
        <end position="299"/>
    </location>
</feature>
<evidence type="ECO:0008006" key="9">
    <source>
        <dbReference type="Google" id="ProtNLM"/>
    </source>
</evidence>
<feature type="domain" description="IF rod" evidence="6">
    <location>
        <begin position="909"/>
        <end position="1257"/>
    </location>
</feature>
<dbReference type="Pfam" id="PF00038">
    <property type="entry name" value="Filament"/>
    <property type="match status" value="1"/>
</dbReference>
<dbReference type="SMART" id="SM01391">
    <property type="entry name" value="Filament"/>
    <property type="match status" value="1"/>
</dbReference>
<feature type="compositionally biased region" description="Basic and acidic residues" evidence="4">
    <location>
        <begin position="178"/>
        <end position="196"/>
    </location>
</feature>
<feature type="compositionally biased region" description="Polar residues" evidence="4">
    <location>
        <begin position="439"/>
        <end position="448"/>
    </location>
</feature>
<dbReference type="InterPro" id="IPR001322">
    <property type="entry name" value="Lamin_tail_dom"/>
</dbReference>
<dbReference type="Gene3D" id="2.60.40.1260">
    <property type="entry name" value="Lamin Tail domain"/>
    <property type="match status" value="1"/>
</dbReference>
<organism evidence="7 8">
    <name type="scientific">Diploscapter pachys</name>
    <dbReference type="NCBI Taxonomy" id="2018661"/>
    <lineage>
        <taxon>Eukaryota</taxon>
        <taxon>Metazoa</taxon>
        <taxon>Ecdysozoa</taxon>
        <taxon>Nematoda</taxon>
        <taxon>Chromadorea</taxon>
        <taxon>Rhabditida</taxon>
        <taxon>Rhabditina</taxon>
        <taxon>Rhabditomorpha</taxon>
        <taxon>Rhabditoidea</taxon>
        <taxon>Rhabditidae</taxon>
        <taxon>Diploscapter</taxon>
    </lineage>
</organism>
<dbReference type="EMBL" id="LIAE01009723">
    <property type="protein sequence ID" value="PAV68620.1"/>
    <property type="molecule type" value="Genomic_DNA"/>
</dbReference>
<dbReference type="PROSITE" id="PS51842">
    <property type="entry name" value="IF_ROD_2"/>
    <property type="match status" value="1"/>
</dbReference>
<dbReference type="Gene3D" id="1.20.5.170">
    <property type="match status" value="1"/>
</dbReference>
<dbReference type="STRING" id="2018661.A0A2A2K420"/>
<keyword evidence="8" id="KW-1185">Reference proteome</keyword>
<evidence type="ECO:0000259" key="5">
    <source>
        <dbReference type="PROSITE" id="PS51841"/>
    </source>
</evidence>
<feature type="domain" description="LTD" evidence="5">
    <location>
        <begin position="1377"/>
        <end position="1489"/>
    </location>
</feature>
<dbReference type="GO" id="GO:0031507">
    <property type="term" value="P:heterochromatin formation"/>
    <property type="evidence" value="ECO:0007669"/>
    <property type="project" value="TreeGrafter"/>
</dbReference>
<dbReference type="GO" id="GO:0090435">
    <property type="term" value="P:protein localization to nuclear envelope"/>
    <property type="evidence" value="ECO:0007669"/>
    <property type="project" value="TreeGrafter"/>
</dbReference>
<dbReference type="SUPFAM" id="SSF74853">
    <property type="entry name" value="Lamin A/C globular tail domain"/>
    <property type="match status" value="1"/>
</dbReference>
<evidence type="ECO:0000256" key="4">
    <source>
        <dbReference type="SAM" id="MobiDB-lite"/>
    </source>
</evidence>
<dbReference type="Proteomes" id="UP000218231">
    <property type="component" value="Unassembled WGS sequence"/>
</dbReference>
<dbReference type="InterPro" id="IPR036415">
    <property type="entry name" value="Lamin_tail_dom_sf"/>
</dbReference>
<dbReference type="GO" id="GO:0006998">
    <property type="term" value="P:nuclear envelope organization"/>
    <property type="evidence" value="ECO:0007669"/>
    <property type="project" value="TreeGrafter"/>
</dbReference>
<evidence type="ECO:0000313" key="7">
    <source>
        <dbReference type="EMBL" id="PAV68620.1"/>
    </source>
</evidence>
<proteinExistence type="predicted"/>
<evidence type="ECO:0000256" key="2">
    <source>
        <dbReference type="ARBA" id="ARBA00023054"/>
    </source>
</evidence>
<dbReference type="PANTHER" id="PTHR45721">
    <property type="entry name" value="LAMIN DM0-RELATED"/>
    <property type="match status" value="1"/>
</dbReference>
<evidence type="ECO:0000256" key="1">
    <source>
        <dbReference type="ARBA" id="ARBA00022754"/>
    </source>
</evidence>
<protein>
    <recommendedName>
        <fullName evidence="9">IF rod domain-containing protein</fullName>
    </recommendedName>
</protein>
<reference evidence="7 8" key="1">
    <citation type="journal article" date="2017" name="Curr. Biol.">
        <title>Genome architecture and evolution of a unichromosomal asexual nematode.</title>
        <authorList>
            <person name="Fradin H."/>
            <person name="Zegar C."/>
            <person name="Gutwein M."/>
            <person name="Lucas J."/>
            <person name="Kovtun M."/>
            <person name="Corcoran D."/>
            <person name="Baugh L.R."/>
            <person name="Kiontke K."/>
            <person name="Gunsalus K."/>
            <person name="Fitch D.H."/>
            <person name="Piano F."/>
        </authorList>
    </citation>
    <scope>NUCLEOTIDE SEQUENCE [LARGE SCALE GENOMIC DNA]</scope>
    <source>
        <strain evidence="7">PF1309</strain>
    </source>
</reference>
<feature type="compositionally biased region" description="Basic and acidic residues" evidence="4">
    <location>
        <begin position="1361"/>
        <end position="1372"/>
    </location>
</feature>
<sequence>MSLVIQGGKEGRKKREITTAHVFSTKDQLLYPQTRKVFHRIGCKTTSYETNPRKMLSPIRLIDDTTSSSEDYGSASGQTLGHGRATNYHSIKALKSAQQQSNGSYNSKKYLVQEIALSYSAPLTIYPPSLSPTSPPYDTVSALTPISNVSQTDTRDSNANYRETSIPIRQRAYSYSRDTTKDELRSTKRPAARQETEFPATLTSPISNPPESIPYYSLPVIKRRRSHSHSSARSNSNRSGSGTIVSESRRVEEYHEIRRGPRPHSQEMPSVAVLAQQHERDHRWTPQTVEREEQRERRSPKMSPKSEPNVRRVVIEMNNGSGSNRYATVQPSGGITTTTIVDIDPGFAMAARTPPTYIREECIIEEEFLERKYFKSKGNGYSNQGSSVIRVSTPAKSDHRVDIAKFHEDVEEVRRAAIPVRLAVEEYEAKVTEIASPIRSPTSPNSERSSPKLESPRAHPTTATATAHQLRSSQVRTSESVPNLTDSRQGQAVMHSYEEQERIVIKTNGTKTALRDIVKTESPRREEQTHIMHGDVRIEQTEEMISTEQRRRLQQEKEEEERRRIEIMEEESRMRRKAEEEARIREEQRIEEERRRKIQEENEIRIREERRRYEEEQRIIEIERQKRIEEEAKLEEFRRIEEEIRQKQIEEKRRLEEEQRQKEEYESRIREERRIKVEEENSRKQREEQARIREERRQEEERIRIEQEQKRRKEREENEARLHEERRLAEEKRRLEEGERRRKEEEIRKEQEERKRREDQEAEERAKAERERKRAEEEKRREQWRVDQIEIIKKIEEEHKITEERRRIEQQRIIEVRKTEDERIRKERREQTPVATSNEMSSYHRRGSALRTGESSVSRSYEHITSRPAVTTTTVYEKTSGARGYVAGSGLSSYGAHCTVALRSAREKEKGELIYLNDMLADYIEKVRFLEAQNRILSSDLEVMRRGFTGTGIESMCKTELETAKRVISDTVAARSTFESDIGRLGGEVTTWRTKWLEVLKTRRSIRGDLDADLDKLAAVEAEIALTKRRIRLVEEECIGIRQHNTRIGADISRVKSQRDHELIVAREHQVRVQDFLVRVKHFAEEQRFAISEYIRHDTTAENREYFRRELQAAMRDIRTNYESIVHRNRVEVESWYHQQVRRIEGGIGHAGRGHEAHRMEVTRIRTEVSALHSQLAQLESRNAMLTAQIRDFGYQAELDHKMYEASLAERDRAIQHMRDQCTELTHQMEGLCDVQITLEKEIARYRTLIQGANVRTYDAYTTSSARYVAPAVTSSYRAVETTSSSAHRSGGGGYTAGYSATYGSGAGGLTGGYYSSTLSGVGGGAIALGAASGGSAVRESHYESSSYRASSALGSVAGSETKRPERIHDEKEETEDGRHFHRWYKGTVRITMVNDNFVELENICVVRRVDASGLQMRQYVGGQLKTTFTLPDGLILDPKQTIRIYSANSNYPEGAFVANIDYFSIEEDARTSIYNREEEEKAWFVYTS</sequence>
<dbReference type="PROSITE" id="PS51841">
    <property type="entry name" value="LTD"/>
    <property type="match status" value="1"/>
</dbReference>
<feature type="region of interest" description="Disordered" evidence="4">
    <location>
        <begin position="435"/>
        <end position="492"/>
    </location>
</feature>
<evidence type="ECO:0000259" key="6">
    <source>
        <dbReference type="PROSITE" id="PS51842"/>
    </source>
</evidence>
<keyword evidence="1" id="KW-0403">Intermediate filament</keyword>
<feature type="region of interest" description="Disordered" evidence="4">
    <location>
        <begin position="824"/>
        <end position="864"/>
    </location>
</feature>
<feature type="coiled-coil region" evidence="3">
    <location>
        <begin position="1162"/>
        <end position="1189"/>
    </location>
</feature>
<dbReference type="GO" id="GO:0005200">
    <property type="term" value="F:structural constituent of cytoskeleton"/>
    <property type="evidence" value="ECO:0007669"/>
    <property type="project" value="TreeGrafter"/>
</dbReference>
<dbReference type="PANTHER" id="PTHR45721:SF1">
    <property type="entry name" value="INTERMEDIATE FILAMENT PROTEIN IFC-2"/>
    <property type="match status" value="1"/>
</dbReference>
<dbReference type="OrthoDB" id="2441647at2759"/>
<feature type="compositionally biased region" description="Polar residues" evidence="4">
    <location>
        <begin position="469"/>
        <end position="490"/>
    </location>
</feature>
<evidence type="ECO:0000256" key="3">
    <source>
        <dbReference type="SAM" id="Coils"/>
    </source>
</evidence>
<gene>
    <name evidence="7" type="ORF">WR25_09448</name>
</gene>
<feature type="region of interest" description="Disordered" evidence="4">
    <location>
        <begin position="176"/>
        <end position="212"/>
    </location>
</feature>
<name>A0A2A2K420_9BILA</name>
<feature type="region of interest" description="Disordered" evidence="4">
    <location>
        <begin position="732"/>
        <end position="778"/>
    </location>
</feature>
<comment type="caution">
    <text evidence="7">The sequence shown here is derived from an EMBL/GenBank/DDBJ whole genome shotgun (WGS) entry which is preliminary data.</text>
</comment>
<dbReference type="GO" id="GO:0007097">
    <property type="term" value="P:nuclear migration"/>
    <property type="evidence" value="ECO:0007669"/>
    <property type="project" value="TreeGrafter"/>
</dbReference>